<sequence length="74" mass="8562">MDQKPPIKQAQPERFEEKQLKAKSEETGQCHRPNRKNRHSNKGADIQYRIKSPGLISKMDSSKVQKLRAVSFLN</sequence>
<accession>A0ABS3C5D5</accession>
<evidence type="ECO:0000313" key="2">
    <source>
        <dbReference type="EMBL" id="MBN7812317.1"/>
    </source>
</evidence>
<gene>
    <name evidence="2" type="ORF">J0A68_15295</name>
</gene>
<dbReference type="Proteomes" id="UP000664317">
    <property type="component" value="Unassembled WGS sequence"/>
</dbReference>
<protein>
    <submittedName>
        <fullName evidence="2">Uncharacterized protein</fullName>
    </submittedName>
</protein>
<keyword evidence="3" id="KW-1185">Reference proteome</keyword>
<dbReference type="RefSeq" id="WP_206579085.1">
    <property type="nucleotide sequence ID" value="NZ_JAFKCT010000006.1"/>
</dbReference>
<comment type="caution">
    <text evidence="2">The sequence shown here is derived from an EMBL/GenBank/DDBJ whole genome shotgun (WGS) entry which is preliminary data.</text>
</comment>
<feature type="compositionally biased region" description="Basic and acidic residues" evidence="1">
    <location>
        <begin position="1"/>
        <end position="29"/>
    </location>
</feature>
<feature type="region of interest" description="Disordered" evidence="1">
    <location>
        <begin position="1"/>
        <end position="49"/>
    </location>
</feature>
<evidence type="ECO:0000256" key="1">
    <source>
        <dbReference type="SAM" id="MobiDB-lite"/>
    </source>
</evidence>
<reference evidence="2 3" key="1">
    <citation type="submission" date="2021-03" db="EMBL/GenBank/DDBJ databases">
        <title>novel species isolated from a fishpond in China.</title>
        <authorList>
            <person name="Lu H."/>
            <person name="Cai Z."/>
        </authorList>
    </citation>
    <scope>NUCLEOTIDE SEQUENCE [LARGE SCALE GENOMIC DNA]</scope>
    <source>
        <strain evidence="2 3">H41</strain>
    </source>
</reference>
<name>A0ABS3C5D5_9BACT</name>
<dbReference type="EMBL" id="JAFKCT010000006">
    <property type="protein sequence ID" value="MBN7812317.1"/>
    <property type="molecule type" value="Genomic_DNA"/>
</dbReference>
<feature type="compositionally biased region" description="Basic residues" evidence="1">
    <location>
        <begin position="32"/>
        <end position="41"/>
    </location>
</feature>
<evidence type="ECO:0000313" key="3">
    <source>
        <dbReference type="Proteomes" id="UP000664317"/>
    </source>
</evidence>
<organism evidence="2 3">
    <name type="scientific">Algoriphagus oliviformis</name>
    <dbReference type="NCBI Taxonomy" id="2811231"/>
    <lineage>
        <taxon>Bacteria</taxon>
        <taxon>Pseudomonadati</taxon>
        <taxon>Bacteroidota</taxon>
        <taxon>Cytophagia</taxon>
        <taxon>Cytophagales</taxon>
        <taxon>Cyclobacteriaceae</taxon>
        <taxon>Algoriphagus</taxon>
    </lineage>
</organism>
<proteinExistence type="predicted"/>